<dbReference type="CDD" id="cd10719">
    <property type="entry name" value="DnaJ_zf"/>
    <property type="match status" value="1"/>
</dbReference>
<dbReference type="GO" id="GO:0051082">
    <property type="term" value="F:unfolded protein binding"/>
    <property type="evidence" value="ECO:0007669"/>
    <property type="project" value="InterPro"/>
</dbReference>
<gene>
    <name evidence="1" type="ORF">SECTIM467_175</name>
</gene>
<organism evidence="1 2">
    <name type="scientific">Brevibacillus phage SecTim467</name>
    <dbReference type="NCBI Taxonomy" id="1691956"/>
    <lineage>
        <taxon>Viruses</taxon>
        <taxon>Duplodnaviria</taxon>
        <taxon>Heunggongvirae</taxon>
        <taxon>Uroviricota</taxon>
        <taxon>Caudoviricetes</taxon>
        <taxon>Jenstvirus</taxon>
        <taxon>Jenstvirus jenst</taxon>
    </lineage>
</organism>
<dbReference type="EMBL" id="KT151957">
    <property type="protein sequence ID" value="ALA07496.1"/>
    <property type="molecule type" value="Genomic_DNA"/>
</dbReference>
<reference evidence="1 2" key="1">
    <citation type="journal article" date="2015" name="Genome Announc.">
        <title>Genome Sequences of Five Additional Brevibacillus laterosporus Bacteriophages.</title>
        <authorList>
            <person name="Merrill B.D."/>
            <person name="Berg J.A."/>
            <person name="Graves K.A."/>
            <person name="Ward A.T."/>
            <person name="Hilton J.A."/>
            <person name="Wake B.N."/>
            <person name="Grose J.H."/>
            <person name="Breakwell D.P."/>
            <person name="Burnett S.H."/>
        </authorList>
    </citation>
    <scope>NUCLEOTIDE SEQUENCE [LARGE SCALE GENOMIC DNA]</scope>
</reference>
<accession>A0A0K2CNZ1</accession>
<proteinExistence type="predicted"/>
<sequence length="466" mass="52634">MNKLSLESDAFLRSSAVASGFLNANIHLREVSAYYLYNERFVGFNDLGLNEKGYTSFIPSVKLNVEDAWQRIVHSSEYDTYFAKVVKFDNFEERHAWGQLFWMVRGLCHKDIIARNVTPEIINHIRNKKKEFESFRKCPSSPKLAKLIGFLFGEKAGGAMDWLTTKCPREDKAGKLDEYRIFISVLPHNVAGMSYYSSKNHGGSSWQGHNGTSCQDPSRTHRHDLINHLPASLSENTLAIAWLAKRENNDIWHPVYEARANIRLIPCKNKNLFLICSAYFTNPTASSILIEGLKNQYPEMMIYAPDVQVYGVDVMDIEVTIDSVEYEGQNVCECYACSGTGEVEIDCPSCNGLGDECRECEECGGYGSVCSEDGEEKDTCSYCHGEGEFNTECGDCGGNRYFQVECSSCDGTGYQTEFDDIYLPYIDDTHVILCESEMIIYTLPIDLLIEMGAIDVECEELEEYEA</sequence>
<protein>
    <submittedName>
        <fullName evidence="1">Uncharacterized protein</fullName>
    </submittedName>
</protein>
<dbReference type="Proteomes" id="UP000224542">
    <property type="component" value="Segment"/>
</dbReference>
<name>A0A0K2CNZ1_9CAUD</name>
<evidence type="ECO:0000313" key="2">
    <source>
        <dbReference type="Proteomes" id="UP000224542"/>
    </source>
</evidence>
<dbReference type="InterPro" id="IPR001305">
    <property type="entry name" value="HSP_DnaJ_Cys-rich_dom"/>
</dbReference>
<evidence type="ECO:0000313" key="1">
    <source>
        <dbReference type="EMBL" id="ALA07496.1"/>
    </source>
</evidence>
<dbReference type="GO" id="GO:0031072">
    <property type="term" value="F:heat shock protein binding"/>
    <property type="evidence" value="ECO:0007669"/>
    <property type="project" value="InterPro"/>
</dbReference>